<feature type="domain" description="FRG" evidence="1">
    <location>
        <begin position="28"/>
        <end position="124"/>
    </location>
</feature>
<dbReference type="Pfam" id="PF08867">
    <property type="entry name" value="FRG"/>
    <property type="match status" value="1"/>
</dbReference>
<comment type="caution">
    <text evidence="2">The sequence shown here is derived from an EMBL/GenBank/DDBJ whole genome shotgun (WGS) entry which is preliminary data.</text>
</comment>
<dbReference type="InterPro" id="IPR014966">
    <property type="entry name" value="FRG-dom"/>
</dbReference>
<sequence>MSEIYVRSWSQLHDMLFAESWDDEIGRFRSRLAFRGLSDENYELATTLMRLGGDYSILERHLLRNFKKYAHRSMVERDSVWHWLALAQHHGLPTRLMDWTYSPYIALHFATANLERFDCNGVIWSVNYLLAHQKLPERFRLKLDEEGANVFTMEMLSQCVGCLNELPKIGEGDYLIFVEPPSIDDRIINQYSMFTVMPDSIMLVNDWLQQHPELWQKIIIPAELKWEIRDKLDQANITERVLFPGLDGLSHWLKRHYSPKSEYGR</sequence>
<dbReference type="OrthoDB" id="9816036at2"/>
<proteinExistence type="predicted"/>
<dbReference type="SMART" id="SM00901">
    <property type="entry name" value="FRG"/>
    <property type="match status" value="1"/>
</dbReference>
<keyword evidence="3" id="KW-1185">Reference proteome</keyword>
<reference evidence="2" key="1">
    <citation type="submission" date="2006-05" db="EMBL/GenBank/DDBJ databases">
        <title>Annotation of the draft genome assembly of Desulfuromonas acetoxidans DSM 684.</title>
        <authorList>
            <consortium name="US DOE Joint Genome Institute (JGI-ORNL)"/>
            <person name="Larimer F."/>
            <person name="Land M."/>
            <person name="Hauser L."/>
        </authorList>
    </citation>
    <scope>NUCLEOTIDE SEQUENCE [LARGE SCALE GENOMIC DNA]</scope>
    <source>
        <strain evidence="2">DSM 684</strain>
    </source>
</reference>
<name>Q1JXJ8_DESA6</name>
<reference evidence="2" key="2">
    <citation type="submission" date="2006-05" db="EMBL/GenBank/DDBJ databases">
        <title>Sequencing of the draft genome and assembly of Desulfuromonas acetoxidans DSM 684.</title>
        <authorList>
            <consortium name="US DOE Joint Genome Institute (JGI-PGF)"/>
            <person name="Copeland A."/>
            <person name="Lucas S."/>
            <person name="Lapidus A."/>
            <person name="Barry K."/>
            <person name="Detter J.C."/>
            <person name="Glavina del Rio T."/>
            <person name="Hammon N."/>
            <person name="Israni S."/>
            <person name="Dalin E."/>
            <person name="Tice H."/>
            <person name="Bruce D."/>
            <person name="Pitluck S."/>
            <person name="Richardson P."/>
        </authorList>
    </citation>
    <scope>NUCLEOTIDE SEQUENCE [LARGE SCALE GENOMIC DNA]</scope>
    <source>
        <strain evidence="2">DSM 684</strain>
    </source>
</reference>
<protein>
    <recommendedName>
        <fullName evidence="1">FRG domain-containing protein</fullName>
    </recommendedName>
</protein>
<dbReference type="RefSeq" id="WP_006001810.1">
    <property type="nucleotide sequence ID" value="NZ_AAEW02000015.1"/>
</dbReference>
<dbReference type="AlphaFoldDB" id="Q1JXJ8"/>
<dbReference type="Proteomes" id="UP000005695">
    <property type="component" value="Unassembled WGS sequence"/>
</dbReference>
<evidence type="ECO:0000259" key="1">
    <source>
        <dbReference type="SMART" id="SM00901"/>
    </source>
</evidence>
<organism evidence="2 3">
    <name type="scientific">Desulfuromonas acetoxidans (strain DSM 684 / 11070)</name>
    <dbReference type="NCBI Taxonomy" id="281689"/>
    <lineage>
        <taxon>Bacteria</taxon>
        <taxon>Pseudomonadati</taxon>
        <taxon>Thermodesulfobacteriota</taxon>
        <taxon>Desulfuromonadia</taxon>
        <taxon>Desulfuromonadales</taxon>
        <taxon>Desulfuromonadaceae</taxon>
        <taxon>Desulfuromonas</taxon>
    </lineage>
</organism>
<evidence type="ECO:0000313" key="2">
    <source>
        <dbReference type="EMBL" id="EAT14964.1"/>
    </source>
</evidence>
<accession>Q1JXJ8</accession>
<gene>
    <name evidence="2" type="ORF">Dace_0742</name>
</gene>
<dbReference type="EMBL" id="AAEW02000015">
    <property type="protein sequence ID" value="EAT14964.1"/>
    <property type="molecule type" value="Genomic_DNA"/>
</dbReference>
<evidence type="ECO:0000313" key="3">
    <source>
        <dbReference type="Proteomes" id="UP000005695"/>
    </source>
</evidence>